<dbReference type="RefSeq" id="WP_202234783.1">
    <property type="nucleotide sequence ID" value="NZ_AP018365.1"/>
</dbReference>
<sequence length="71" mass="7860">MENLLKSLPWWVKWIGIPVIALVVFGTLIASLVSFVIGLLFKVFVFVVLVAALVFVVKRVTSGGSGKKRDW</sequence>
<feature type="transmembrane region" description="Helical" evidence="1">
    <location>
        <begin position="39"/>
        <end position="57"/>
    </location>
</feature>
<dbReference type="AlphaFoldDB" id="A0A7U3UTP2"/>
<evidence type="ECO:0000313" key="3">
    <source>
        <dbReference type="Proteomes" id="UP000595703"/>
    </source>
</evidence>
<evidence type="ECO:0000256" key="1">
    <source>
        <dbReference type="SAM" id="Phobius"/>
    </source>
</evidence>
<dbReference type="Pfam" id="PF17260">
    <property type="entry name" value="DUF5326"/>
    <property type="match status" value="1"/>
</dbReference>
<name>A0A7U3UTP2_9ACTN</name>
<dbReference type="Proteomes" id="UP000595703">
    <property type="component" value="Chromosome"/>
</dbReference>
<evidence type="ECO:0000313" key="2">
    <source>
        <dbReference type="EMBL" id="BBA98672.1"/>
    </source>
</evidence>
<proteinExistence type="predicted"/>
<keyword evidence="1" id="KW-1133">Transmembrane helix</keyword>
<dbReference type="KEGG" id="arev:RVR_4950"/>
<keyword evidence="3" id="KW-1185">Reference proteome</keyword>
<feature type="transmembrane region" description="Helical" evidence="1">
    <location>
        <begin position="12"/>
        <end position="33"/>
    </location>
</feature>
<keyword evidence="1" id="KW-0812">Transmembrane</keyword>
<reference evidence="2 3" key="1">
    <citation type="journal article" date="2010" name="J. Bacteriol.">
        <title>Biochemical characterization of a novel indole prenyltransferase from Streptomyces sp. SN-593.</title>
        <authorList>
            <person name="Takahashi S."/>
            <person name="Takagi H."/>
            <person name="Toyoda A."/>
            <person name="Uramoto M."/>
            <person name="Nogawa T."/>
            <person name="Ueki M."/>
            <person name="Sakaki Y."/>
            <person name="Osada H."/>
        </authorList>
    </citation>
    <scope>NUCLEOTIDE SEQUENCE [LARGE SCALE GENOMIC DNA]</scope>
    <source>
        <strain evidence="2 3">SN-593</strain>
    </source>
</reference>
<reference evidence="2 3" key="3">
    <citation type="journal article" date="2011" name="Nat. Chem. Biol.">
        <title>Reveromycin A biosynthesis uses RevG and RevJ for stereospecific spiroacetal formation.</title>
        <authorList>
            <person name="Takahashi S."/>
            <person name="Toyoda A."/>
            <person name="Sekiyama Y."/>
            <person name="Takagi H."/>
            <person name="Nogawa T."/>
            <person name="Uramoto M."/>
            <person name="Suzuki R."/>
            <person name="Koshino H."/>
            <person name="Kumano T."/>
            <person name="Panthee S."/>
            <person name="Dairi T."/>
            <person name="Ishikawa J."/>
            <person name="Ikeda H."/>
            <person name="Sakaki Y."/>
            <person name="Osada H."/>
        </authorList>
    </citation>
    <scope>NUCLEOTIDE SEQUENCE [LARGE SCALE GENOMIC DNA]</scope>
    <source>
        <strain evidence="2 3">SN-593</strain>
    </source>
</reference>
<organism evidence="2 3">
    <name type="scientific">Actinacidiphila reveromycinica</name>
    <dbReference type="NCBI Taxonomy" id="659352"/>
    <lineage>
        <taxon>Bacteria</taxon>
        <taxon>Bacillati</taxon>
        <taxon>Actinomycetota</taxon>
        <taxon>Actinomycetes</taxon>
        <taxon>Kitasatosporales</taxon>
        <taxon>Streptomycetaceae</taxon>
        <taxon>Actinacidiphila</taxon>
    </lineage>
</organism>
<accession>A0A7U3UTP2</accession>
<reference evidence="2 3" key="2">
    <citation type="journal article" date="2011" name="J. Antibiot.">
        <title>Furaquinocins I and J: novel polyketide isoprenoid hybrid compounds from Streptomyces reveromyceticus SN-593.</title>
        <authorList>
            <person name="Panthee S."/>
            <person name="Takahashi S."/>
            <person name="Takagi H."/>
            <person name="Nogawa T."/>
            <person name="Oowada E."/>
            <person name="Uramoto M."/>
            <person name="Osada H."/>
        </authorList>
    </citation>
    <scope>NUCLEOTIDE SEQUENCE [LARGE SCALE GENOMIC DNA]</scope>
    <source>
        <strain evidence="2 3">SN-593</strain>
    </source>
</reference>
<dbReference type="EMBL" id="AP018365">
    <property type="protein sequence ID" value="BBA98672.1"/>
    <property type="molecule type" value="Genomic_DNA"/>
</dbReference>
<reference evidence="2 3" key="4">
    <citation type="journal article" date="2020" name="Sci. Rep.">
        <title>beta-carboline chemical signals induce reveromycin production through a LuxR family regulator in Streptomyces sp. SN-593.</title>
        <authorList>
            <person name="Panthee S."/>
            <person name="Kito N."/>
            <person name="Hayashi T."/>
            <person name="Shimizu T."/>
            <person name="Ishikawa J."/>
            <person name="Hamamoto H."/>
            <person name="Osada H."/>
            <person name="Takahashi S."/>
        </authorList>
    </citation>
    <scope>NUCLEOTIDE SEQUENCE [LARGE SCALE GENOMIC DNA]</scope>
    <source>
        <strain evidence="2 3">SN-593</strain>
    </source>
</reference>
<gene>
    <name evidence="2" type="ORF">RVR_4950</name>
</gene>
<dbReference type="InterPro" id="IPR020246">
    <property type="entry name" value="Uncharacterised_SCO3924"/>
</dbReference>
<keyword evidence="1" id="KW-0472">Membrane</keyword>
<protein>
    <submittedName>
        <fullName evidence="2">Putative membrane spanning protein</fullName>
    </submittedName>
</protein>